<name>A0A5M8PEE1_9LECA</name>
<evidence type="ECO:0000256" key="1">
    <source>
        <dbReference type="SAM" id="MobiDB-lite"/>
    </source>
</evidence>
<dbReference type="OrthoDB" id="10517926at2759"/>
<feature type="compositionally biased region" description="Basic and acidic residues" evidence="1">
    <location>
        <begin position="134"/>
        <end position="144"/>
    </location>
</feature>
<organism evidence="3 4">
    <name type="scientific">Lasallia pustulata</name>
    <dbReference type="NCBI Taxonomy" id="136370"/>
    <lineage>
        <taxon>Eukaryota</taxon>
        <taxon>Fungi</taxon>
        <taxon>Dikarya</taxon>
        <taxon>Ascomycota</taxon>
        <taxon>Pezizomycotina</taxon>
        <taxon>Lecanoromycetes</taxon>
        <taxon>OSLEUM clade</taxon>
        <taxon>Umbilicariomycetidae</taxon>
        <taxon>Umbilicariales</taxon>
        <taxon>Umbilicariaceae</taxon>
        <taxon>Lasallia</taxon>
    </lineage>
</organism>
<feature type="region of interest" description="Disordered" evidence="1">
    <location>
        <begin position="75"/>
        <end position="144"/>
    </location>
</feature>
<evidence type="ECO:0000313" key="3">
    <source>
        <dbReference type="EMBL" id="KAA6407250.1"/>
    </source>
</evidence>
<dbReference type="EMBL" id="VXIT01000019">
    <property type="protein sequence ID" value="KAA6407250.1"/>
    <property type="molecule type" value="Genomic_DNA"/>
</dbReference>
<comment type="caution">
    <text evidence="3">The sequence shown here is derived from an EMBL/GenBank/DDBJ whole genome shotgun (WGS) entry which is preliminary data.</text>
</comment>
<sequence>MAGSSHIWQSILLPPLLSLALYLLLSYVLVPLYHRYRGRYSSYIPLPLQSATHSLPSLPSRILARLLPSRFRLARRRPSDESGTSLFGEEELEEGLVPTAGDGGVRGGSHAERRLSRDLEVGFRDESDSEGEPGDERGRTRVGG</sequence>
<protein>
    <submittedName>
        <fullName evidence="3">Uncharacterized protein</fullName>
    </submittedName>
</protein>
<feature type="compositionally biased region" description="Basic and acidic residues" evidence="1">
    <location>
        <begin position="109"/>
        <end position="126"/>
    </location>
</feature>
<accession>A0A5M8PEE1</accession>
<proteinExistence type="predicted"/>
<evidence type="ECO:0000256" key="2">
    <source>
        <dbReference type="SAM" id="Phobius"/>
    </source>
</evidence>
<evidence type="ECO:0000313" key="4">
    <source>
        <dbReference type="Proteomes" id="UP000324767"/>
    </source>
</evidence>
<keyword evidence="2" id="KW-0812">Transmembrane</keyword>
<dbReference type="Proteomes" id="UP000324767">
    <property type="component" value="Unassembled WGS sequence"/>
</dbReference>
<feature type="transmembrane region" description="Helical" evidence="2">
    <location>
        <begin position="12"/>
        <end position="33"/>
    </location>
</feature>
<gene>
    <name evidence="3" type="ORF">FRX48_09052</name>
</gene>
<dbReference type="AlphaFoldDB" id="A0A5M8PEE1"/>
<keyword evidence="2" id="KW-0472">Membrane</keyword>
<reference evidence="3 4" key="1">
    <citation type="submission" date="2019-09" db="EMBL/GenBank/DDBJ databases">
        <title>The hologenome of the rock-dwelling lichen Lasallia pustulata.</title>
        <authorList>
            <person name="Greshake Tzovaras B."/>
            <person name="Segers F."/>
            <person name="Bicker A."/>
            <person name="Dal Grande F."/>
            <person name="Otte J."/>
            <person name="Hankeln T."/>
            <person name="Schmitt I."/>
            <person name="Ebersberger I."/>
        </authorList>
    </citation>
    <scope>NUCLEOTIDE SEQUENCE [LARGE SCALE GENOMIC DNA]</scope>
    <source>
        <strain evidence="3">A1-1</strain>
    </source>
</reference>
<keyword evidence="2" id="KW-1133">Transmembrane helix</keyword>